<sequence length="228" mass="25155">MTGILARKIDLVIFDCDGVLIDSEVISAKMLVEELGKRDVHITMDYVAHHFLGRSYPVVLEQIRKEFDVDLPPEFEEQYRARLLMAYEQSLLPVEGVRQVLEQLAVPFCLATSSSPVRLAKSLEMTGLATFFTGRTTTASEVANGKPAPDLFFLAAKRFGADPENCLVVEDSENGVNAGLAAGMKVWRFIGGSHLKHLSNSRDNAAGAEQVFASYGEFFQLEPDLRLG</sequence>
<dbReference type="InterPro" id="IPR006439">
    <property type="entry name" value="HAD-SF_hydro_IA"/>
</dbReference>
<accession>A0ABU8TF49</accession>
<dbReference type="InterPro" id="IPR023214">
    <property type="entry name" value="HAD_sf"/>
</dbReference>
<proteinExistence type="predicted"/>
<dbReference type="Gene3D" id="3.40.50.1000">
    <property type="entry name" value="HAD superfamily/HAD-like"/>
    <property type="match status" value="1"/>
</dbReference>
<dbReference type="InterPro" id="IPR036412">
    <property type="entry name" value="HAD-like_sf"/>
</dbReference>
<gene>
    <name evidence="1" type="ORF">V6575_01610</name>
</gene>
<keyword evidence="2" id="KW-1185">Reference proteome</keyword>
<dbReference type="EC" id="3.1.3.-" evidence="1"/>
<dbReference type="GO" id="GO:0016787">
    <property type="term" value="F:hydrolase activity"/>
    <property type="evidence" value="ECO:0007669"/>
    <property type="project" value="UniProtKB-KW"/>
</dbReference>
<dbReference type="Pfam" id="PF00702">
    <property type="entry name" value="Hydrolase"/>
    <property type="match status" value="1"/>
</dbReference>
<dbReference type="SFLD" id="SFLDG01135">
    <property type="entry name" value="C1.5.6:_HAD__Beta-PGM__Phospha"/>
    <property type="match status" value="1"/>
</dbReference>
<dbReference type="Proteomes" id="UP001385499">
    <property type="component" value="Unassembled WGS sequence"/>
</dbReference>
<reference evidence="1 2" key="1">
    <citation type="submission" date="2024-02" db="EMBL/GenBank/DDBJ databases">
        <title>Roseibium algae sp. nov., isolated from marine alga (Grateloupia sp.), showing potential in myo-inositol conversion.</title>
        <authorList>
            <person name="Wang Y."/>
        </authorList>
    </citation>
    <scope>NUCLEOTIDE SEQUENCE [LARGE SCALE GENOMIC DNA]</scope>
    <source>
        <strain evidence="1 2">H3510</strain>
    </source>
</reference>
<dbReference type="SFLD" id="SFLDS00003">
    <property type="entry name" value="Haloacid_Dehalogenase"/>
    <property type="match status" value="1"/>
</dbReference>
<keyword evidence="1" id="KW-0378">Hydrolase</keyword>
<dbReference type="RefSeq" id="WP_340272250.1">
    <property type="nucleotide sequence ID" value="NZ_JBAKIA010000001.1"/>
</dbReference>
<evidence type="ECO:0000313" key="2">
    <source>
        <dbReference type="Proteomes" id="UP001385499"/>
    </source>
</evidence>
<dbReference type="NCBIfam" id="TIGR01509">
    <property type="entry name" value="HAD-SF-IA-v3"/>
    <property type="match status" value="1"/>
</dbReference>
<comment type="caution">
    <text evidence="1">The sequence shown here is derived from an EMBL/GenBank/DDBJ whole genome shotgun (WGS) entry which is preliminary data.</text>
</comment>
<evidence type="ECO:0000313" key="1">
    <source>
        <dbReference type="EMBL" id="MEJ8472772.1"/>
    </source>
</evidence>
<dbReference type="Gene3D" id="1.10.150.240">
    <property type="entry name" value="Putative phosphatase, domain 2"/>
    <property type="match status" value="1"/>
</dbReference>
<dbReference type="PANTHER" id="PTHR18901">
    <property type="entry name" value="2-DEOXYGLUCOSE-6-PHOSPHATE PHOSPHATASE 2"/>
    <property type="match status" value="1"/>
</dbReference>
<dbReference type="InterPro" id="IPR023198">
    <property type="entry name" value="PGP-like_dom2"/>
</dbReference>
<dbReference type="EMBL" id="JBAKIA010000001">
    <property type="protein sequence ID" value="MEJ8472772.1"/>
    <property type="molecule type" value="Genomic_DNA"/>
</dbReference>
<dbReference type="SUPFAM" id="SSF56784">
    <property type="entry name" value="HAD-like"/>
    <property type="match status" value="1"/>
</dbReference>
<dbReference type="CDD" id="cd07526">
    <property type="entry name" value="HAD_BPGM_like"/>
    <property type="match status" value="1"/>
</dbReference>
<organism evidence="1 2">
    <name type="scientific">Roseibium algae</name>
    <dbReference type="NCBI Taxonomy" id="3123038"/>
    <lineage>
        <taxon>Bacteria</taxon>
        <taxon>Pseudomonadati</taxon>
        <taxon>Pseudomonadota</taxon>
        <taxon>Alphaproteobacteria</taxon>
        <taxon>Hyphomicrobiales</taxon>
        <taxon>Stappiaceae</taxon>
        <taxon>Roseibium</taxon>
    </lineage>
</organism>
<dbReference type="PANTHER" id="PTHR18901:SF38">
    <property type="entry name" value="PSEUDOURIDINE-5'-PHOSPHATASE"/>
    <property type="match status" value="1"/>
</dbReference>
<name>A0ABU8TF49_9HYPH</name>
<dbReference type="SFLD" id="SFLDG01129">
    <property type="entry name" value="C1.5:_HAD__Beta-PGM__Phosphata"/>
    <property type="match status" value="1"/>
</dbReference>
<protein>
    <submittedName>
        <fullName evidence="1">HAD family hydrolase</fullName>
        <ecNumber evidence="1">3.1.3.-</ecNumber>
    </submittedName>
</protein>